<reference evidence="2 4" key="1">
    <citation type="submission" date="2020-06" db="EMBL/GenBank/DDBJ databases">
        <title>Anoxygenic phototrophic Chloroflexota member uses a Type I reaction center.</title>
        <authorList>
            <person name="Tsuji J.M."/>
            <person name="Shaw N.A."/>
            <person name="Nagashima S."/>
            <person name="Venkiteswaran J."/>
            <person name="Schiff S.L."/>
            <person name="Hanada S."/>
            <person name="Tank M."/>
            <person name="Neufeld J.D."/>
        </authorList>
    </citation>
    <scope>NUCLEOTIDE SEQUENCE [LARGE SCALE GENOMIC DNA]</scope>
    <source>
        <strain evidence="2">L227-S17</strain>
    </source>
</reference>
<dbReference type="PANTHER" id="PTHR43433:SF5">
    <property type="entry name" value="AB HYDROLASE-1 DOMAIN-CONTAINING PROTEIN"/>
    <property type="match status" value="1"/>
</dbReference>
<gene>
    <name evidence="2" type="ORF">HXX08_06485</name>
    <name evidence="3" type="ORF">OZ401_000645</name>
</gene>
<dbReference type="InterPro" id="IPR000073">
    <property type="entry name" value="AB_hydrolase_1"/>
</dbReference>
<sequence length="299" mass="32772">MQSVKFAEEKLCLNPVRSPVVMKISSMPQSHSGKVQVGTLKLAYEQVTPAESQGNLLLLTGLGATKAAWYGHLTTFGRQYRTVAMDHRDAGGSDNSLESYTTQDQAHDAAAVIKALNLAPSHVIGVSMGGYVAMELALGYPELVSSLILVCTSDGAPSNLPPTSQGLAALEWFPGEDGVAFLRRSYPLIVAPGYFDKYPERLQKLVEGMAKSMMPYENYQRQKATIMRRSLYPRVCQLAKPTLILNGEDDPVCPVENARELAQHIPSAKLITYPDCGHLVTMEKSREFTADVLAFLKHR</sequence>
<evidence type="ECO:0000259" key="1">
    <source>
        <dbReference type="Pfam" id="PF00561"/>
    </source>
</evidence>
<dbReference type="EMBL" id="JACATZ010000001">
    <property type="protein sequence ID" value="NWJ45507.1"/>
    <property type="molecule type" value="Genomic_DNA"/>
</dbReference>
<dbReference type="AlphaFoldDB" id="A0A8T7LXA9"/>
<dbReference type="EMBL" id="CP128399">
    <property type="protein sequence ID" value="WJW67380.1"/>
    <property type="molecule type" value="Genomic_DNA"/>
</dbReference>
<reference evidence="3" key="2">
    <citation type="journal article" date="2024" name="Nature">
        <title>Anoxygenic phototroph of the Chloroflexota uses a type I reaction centre.</title>
        <authorList>
            <person name="Tsuji J.M."/>
            <person name="Shaw N.A."/>
            <person name="Nagashima S."/>
            <person name="Venkiteswaran J.J."/>
            <person name="Schiff S.L."/>
            <person name="Watanabe T."/>
            <person name="Fukui M."/>
            <person name="Hanada S."/>
            <person name="Tank M."/>
            <person name="Neufeld J.D."/>
        </authorList>
    </citation>
    <scope>NUCLEOTIDE SEQUENCE</scope>
    <source>
        <strain evidence="3">L227-S17</strain>
    </source>
</reference>
<dbReference type="SUPFAM" id="SSF53474">
    <property type="entry name" value="alpha/beta-Hydrolases"/>
    <property type="match status" value="1"/>
</dbReference>
<dbReference type="Proteomes" id="UP001431572">
    <property type="component" value="Chromosome 1"/>
</dbReference>
<keyword evidence="5" id="KW-1185">Reference proteome</keyword>
<protein>
    <submittedName>
        <fullName evidence="2">Alpha/beta hydrolase</fullName>
    </submittedName>
</protein>
<proteinExistence type="predicted"/>
<evidence type="ECO:0000313" key="5">
    <source>
        <dbReference type="Proteomes" id="UP001431572"/>
    </source>
</evidence>
<dbReference type="InterPro" id="IPR050471">
    <property type="entry name" value="AB_hydrolase"/>
</dbReference>
<dbReference type="RefSeq" id="WP_341469274.1">
    <property type="nucleotide sequence ID" value="NZ_CP128399.1"/>
</dbReference>
<dbReference type="PANTHER" id="PTHR43433">
    <property type="entry name" value="HYDROLASE, ALPHA/BETA FOLD FAMILY PROTEIN"/>
    <property type="match status" value="1"/>
</dbReference>
<evidence type="ECO:0000313" key="4">
    <source>
        <dbReference type="Proteomes" id="UP000521676"/>
    </source>
</evidence>
<dbReference type="PRINTS" id="PR00111">
    <property type="entry name" value="ABHYDROLASE"/>
</dbReference>
<dbReference type="GO" id="GO:0016787">
    <property type="term" value="F:hydrolase activity"/>
    <property type="evidence" value="ECO:0007669"/>
    <property type="project" value="UniProtKB-KW"/>
</dbReference>
<name>A0A8T7LXA9_9CHLR</name>
<accession>A0A8T7LXA9</accession>
<organism evidence="2 4">
    <name type="scientific">Candidatus Chlorohelix allophototropha</name>
    <dbReference type="NCBI Taxonomy" id="3003348"/>
    <lineage>
        <taxon>Bacteria</taxon>
        <taxon>Bacillati</taxon>
        <taxon>Chloroflexota</taxon>
        <taxon>Chloroflexia</taxon>
        <taxon>Candidatus Chloroheliales</taxon>
        <taxon>Candidatus Chloroheliaceae</taxon>
        <taxon>Candidatus Chlorohelix</taxon>
    </lineage>
</organism>
<keyword evidence="2" id="KW-0378">Hydrolase</keyword>
<dbReference type="Pfam" id="PF00561">
    <property type="entry name" value="Abhydrolase_1"/>
    <property type="match status" value="1"/>
</dbReference>
<evidence type="ECO:0000313" key="3">
    <source>
        <dbReference type="EMBL" id="WJW67380.1"/>
    </source>
</evidence>
<evidence type="ECO:0000313" key="2">
    <source>
        <dbReference type="EMBL" id="NWJ45507.1"/>
    </source>
</evidence>
<dbReference type="Gene3D" id="3.40.50.1820">
    <property type="entry name" value="alpha/beta hydrolase"/>
    <property type="match status" value="1"/>
</dbReference>
<dbReference type="Proteomes" id="UP000521676">
    <property type="component" value="Unassembled WGS sequence"/>
</dbReference>
<dbReference type="InterPro" id="IPR029058">
    <property type="entry name" value="AB_hydrolase_fold"/>
</dbReference>
<feature type="domain" description="AB hydrolase-1" evidence="1">
    <location>
        <begin position="56"/>
        <end position="284"/>
    </location>
</feature>